<keyword evidence="1" id="KW-0614">Plasmid</keyword>
<gene>
    <name evidence="1" type="ORF">CG010_025910</name>
</gene>
<dbReference type="Gene3D" id="3.30.1330.40">
    <property type="entry name" value="RutC-like"/>
    <property type="match status" value="1"/>
</dbReference>
<evidence type="ECO:0000313" key="2">
    <source>
        <dbReference type="Proteomes" id="UP000222296"/>
    </source>
</evidence>
<dbReference type="EMBL" id="CP042276">
    <property type="protein sequence ID" value="QDY97601.1"/>
    <property type="molecule type" value="Genomic_DNA"/>
</dbReference>
<dbReference type="GO" id="GO:0019239">
    <property type="term" value="F:deaminase activity"/>
    <property type="evidence" value="ECO:0007669"/>
    <property type="project" value="TreeGrafter"/>
</dbReference>
<accession>A0AAP9EA07</accession>
<geneLocation type="plasmid" evidence="2">
    <name>pat</name>
</geneLocation>
<name>A0AAP9EA07_AGRTU</name>
<dbReference type="GO" id="GO:0005829">
    <property type="term" value="C:cytosol"/>
    <property type="evidence" value="ECO:0007669"/>
    <property type="project" value="TreeGrafter"/>
</dbReference>
<dbReference type="InterPro" id="IPR006175">
    <property type="entry name" value="YjgF/YER057c/UK114"/>
</dbReference>
<dbReference type="AlphaFoldDB" id="A0AAP9EA07"/>
<dbReference type="Pfam" id="PF01042">
    <property type="entry name" value="Ribonuc_L-PSP"/>
    <property type="match status" value="1"/>
</dbReference>
<proteinExistence type="predicted"/>
<sequence length="130" mass="14182">MSRAIIEIPVISDTLRRIGAPVSVLVRTGDMLYTCGMPPIDFRTGEIVRGDIGTQTRAALNALAFTLEFGGSSLEQVVKATVYIADNALAAEMNEVYRTYFHNGFPARTCVAINTWPAFDIEIECIAPVL</sequence>
<reference evidence="1 2" key="1">
    <citation type="journal article" date="2017" name="Genome Announc.">
        <title>Draft Genome Sequence of Agrobacterium tumefaciens Biovar 1 Strain 186, Isolated from Walnut.</title>
        <authorList>
            <person name="Poret-Peterson A.T."/>
            <person name="Bhatnagar S."/>
            <person name="McClean A.E."/>
            <person name="Kluepfel D.A."/>
        </authorList>
    </citation>
    <scope>NUCLEOTIDE SEQUENCE [LARGE SCALE GENOMIC DNA]</scope>
    <source>
        <strain evidence="1 2">186</strain>
    </source>
</reference>
<dbReference type="PANTHER" id="PTHR11803">
    <property type="entry name" value="2-IMINOBUTANOATE/2-IMINOPROPANOATE DEAMINASE RIDA"/>
    <property type="match status" value="1"/>
</dbReference>
<dbReference type="Proteomes" id="UP000222296">
    <property type="component" value="Plasmid pAt"/>
</dbReference>
<dbReference type="PANTHER" id="PTHR11803:SF39">
    <property type="entry name" value="2-IMINOBUTANOATE_2-IMINOPROPANOATE DEAMINASE"/>
    <property type="match status" value="1"/>
</dbReference>
<organism evidence="1 2">
    <name type="scientific">Agrobacterium tumefaciens</name>
    <dbReference type="NCBI Taxonomy" id="358"/>
    <lineage>
        <taxon>Bacteria</taxon>
        <taxon>Pseudomonadati</taxon>
        <taxon>Pseudomonadota</taxon>
        <taxon>Alphaproteobacteria</taxon>
        <taxon>Hyphomicrobiales</taxon>
        <taxon>Rhizobiaceae</taxon>
        <taxon>Rhizobium/Agrobacterium group</taxon>
        <taxon>Agrobacterium</taxon>
        <taxon>Agrobacterium tumefaciens complex</taxon>
    </lineage>
</organism>
<dbReference type="RefSeq" id="WP_099086533.1">
    <property type="nucleotide sequence ID" value="NZ_CP042276.1"/>
</dbReference>
<protein>
    <submittedName>
        <fullName evidence="1">RidA family protein</fullName>
    </submittedName>
</protein>
<dbReference type="CDD" id="cd00448">
    <property type="entry name" value="YjgF_YER057c_UK114_family"/>
    <property type="match status" value="1"/>
</dbReference>
<dbReference type="SUPFAM" id="SSF55298">
    <property type="entry name" value="YjgF-like"/>
    <property type="match status" value="1"/>
</dbReference>
<dbReference type="InterPro" id="IPR035959">
    <property type="entry name" value="RutC-like_sf"/>
</dbReference>
<evidence type="ECO:0000313" key="1">
    <source>
        <dbReference type="EMBL" id="QDY97601.1"/>
    </source>
</evidence>